<evidence type="ECO:0000256" key="1">
    <source>
        <dbReference type="ARBA" id="ARBA00004571"/>
    </source>
</evidence>
<dbReference type="Pfam" id="PF10531">
    <property type="entry name" value="SLBB"/>
    <property type="match status" value="1"/>
</dbReference>
<evidence type="ECO:0000256" key="12">
    <source>
        <dbReference type="ARBA" id="ARBA00023139"/>
    </source>
</evidence>
<name>A0A261U355_9BORD</name>
<dbReference type="GO" id="GO:0015288">
    <property type="term" value="F:porin activity"/>
    <property type="evidence" value="ECO:0007669"/>
    <property type="project" value="UniProtKB-KW"/>
</dbReference>
<evidence type="ECO:0000256" key="4">
    <source>
        <dbReference type="ARBA" id="ARBA00022452"/>
    </source>
</evidence>
<dbReference type="PANTHER" id="PTHR33619">
    <property type="entry name" value="POLYSACCHARIDE EXPORT PROTEIN GFCE-RELATED"/>
    <property type="match status" value="1"/>
</dbReference>
<keyword evidence="11" id="KW-0472">Membrane</keyword>
<keyword evidence="10" id="KW-0626">Porin</keyword>
<evidence type="ECO:0000256" key="5">
    <source>
        <dbReference type="ARBA" id="ARBA00022597"/>
    </source>
</evidence>
<evidence type="ECO:0000259" key="15">
    <source>
        <dbReference type="Pfam" id="PF02563"/>
    </source>
</evidence>
<evidence type="ECO:0000256" key="7">
    <source>
        <dbReference type="ARBA" id="ARBA00022729"/>
    </source>
</evidence>
<evidence type="ECO:0000256" key="11">
    <source>
        <dbReference type="ARBA" id="ARBA00023136"/>
    </source>
</evidence>
<evidence type="ECO:0000313" key="18">
    <source>
        <dbReference type="EMBL" id="OZI56396.1"/>
    </source>
</evidence>
<dbReference type="Pfam" id="PF02563">
    <property type="entry name" value="Poly_export"/>
    <property type="match status" value="1"/>
</dbReference>
<keyword evidence="9" id="KW-0406">Ion transport</keyword>
<dbReference type="InterPro" id="IPR003715">
    <property type="entry name" value="Poly_export_N"/>
</dbReference>
<comment type="caution">
    <text evidence="18">The sequence shown here is derived from an EMBL/GenBank/DDBJ whole genome shotgun (WGS) entry which is preliminary data.</text>
</comment>
<dbReference type="AlphaFoldDB" id="A0A261U355"/>
<keyword evidence="6" id="KW-0812">Transmembrane</keyword>
<keyword evidence="14" id="KW-0449">Lipoprotein</keyword>
<dbReference type="GO" id="GO:0015159">
    <property type="term" value="F:polysaccharide transmembrane transporter activity"/>
    <property type="evidence" value="ECO:0007669"/>
    <property type="project" value="InterPro"/>
</dbReference>
<comment type="subcellular location">
    <subcellularLocation>
        <location evidence="1">Cell outer membrane</location>
        <topology evidence="1">Multi-pass membrane protein</topology>
    </subcellularLocation>
</comment>
<feature type="domain" description="Polysaccharide export protein N-terminal" evidence="15">
    <location>
        <begin position="64"/>
        <end position="149"/>
    </location>
</feature>
<feature type="domain" description="Soluble ligand binding" evidence="16">
    <location>
        <begin position="158"/>
        <end position="201"/>
    </location>
</feature>
<dbReference type="Gene3D" id="3.30.1950.10">
    <property type="entry name" value="wza like domain"/>
    <property type="match status" value="1"/>
</dbReference>
<feature type="domain" description="SLBB" evidence="17">
    <location>
        <begin position="234"/>
        <end position="322"/>
    </location>
</feature>
<keyword evidence="3" id="KW-0813">Transport</keyword>
<dbReference type="Gene3D" id="3.10.560.10">
    <property type="entry name" value="Outer membrane lipoprotein wza domain like"/>
    <property type="match status" value="2"/>
</dbReference>
<dbReference type="PANTHER" id="PTHR33619:SF3">
    <property type="entry name" value="POLYSACCHARIDE EXPORT PROTEIN GFCE-RELATED"/>
    <property type="match status" value="1"/>
</dbReference>
<evidence type="ECO:0000256" key="3">
    <source>
        <dbReference type="ARBA" id="ARBA00022448"/>
    </source>
</evidence>
<keyword evidence="7" id="KW-0732">Signal</keyword>
<evidence type="ECO:0000259" key="16">
    <source>
        <dbReference type="Pfam" id="PF10531"/>
    </source>
</evidence>
<protein>
    <submittedName>
        <fullName evidence="18">Sugar transporter</fullName>
    </submittedName>
</protein>
<keyword evidence="4" id="KW-1134">Transmembrane beta strand</keyword>
<proteinExistence type="inferred from homology"/>
<evidence type="ECO:0000313" key="19">
    <source>
        <dbReference type="Proteomes" id="UP000216885"/>
    </source>
</evidence>
<dbReference type="InterPro" id="IPR019554">
    <property type="entry name" value="Soluble_ligand-bd"/>
</dbReference>
<dbReference type="Pfam" id="PF22461">
    <property type="entry name" value="SLBB_2"/>
    <property type="match status" value="1"/>
</dbReference>
<evidence type="ECO:0000256" key="8">
    <source>
        <dbReference type="ARBA" id="ARBA00023047"/>
    </source>
</evidence>
<dbReference type="InterPro" id="IPR054765">
    <property type="entry name" value="SLBB_dom"/>
</dbReference>
<reference evidence="18 19" key="1">
    <citation type="submission" date="2017-05" db="EMBL/GenBank/DDBJ databases">
        <title>Complete and WGS of Bordetella genogroups.</title>
        <authorList>
            <person name="Spilker T."/>
            <person name="LiPuma J."/>
        </authorList>
    </citation>
    <scope>NUCLEOTIDE SEQUENCE [LARGE SCALE GENOMIC DNA]</scope>
    <source>
        <strain evidence="18 19">AU9919</strain>
    </source>
</reference>
<accession>A0A261U355</accession>
<dbReference type="GO" id="GO:0006811">
    <property type="term" value="P:monoatomic ion transport"/>
    <property type="evidence" value="ECO:0007669"/>
    <property type="project" value="UniProtKB-KW"/>
</dbReference>
<evidence type="ECO:0000259" key="17">
    <source>
        <dbReference type="Pfam" id="PF22461"/>
    </source>
</evidence>
<evidence type="ECO:0000256" key="9">
    <source>
        <dbReference type="ARBA" id="ARBA00023065"/>
    </source>
</evidence>
<keyword evidence="5 18" id="KW-0762">Sugar transport</keyword>
<keyword evidence="12" id="KW-0564">Palmitate</keyword>
<dbReference type="GO" id="GO:0009279">
    <property type="term" value="C:cell outer membrane"/>
    <property type="evidence" value="ECO:0007669"/>
    <property type="project" value="UniProtKB-SubCell"/>
</dbReference>
<gene>
    <name evidence="18" type="ORF">CAL20_13255</name>
</gene>
<dbReference type="EMBL" id="NEVQ01000013">
    <property type="protein sequence ID" value="OZI56396.1"/>
    <property type="molecule type" value="Genomic_DNA"/>
</dbReference>
<evidence type="ECO:0000256" key="2">
    <source>
        <dbReference type="ARBA" id="ARBA00009450"/>
    </source>
</evidence>
<dbReference type="GO" id="GO:0046930">
    <property type="term" value="C:pore complex"/>
    <property type="evidence" value="ECO:0007669"/>
    <property type="project" value="UniProtKB-KW"/>
</dbReference>
<keyword evidence="13" id="KW-0998">Cell outer membrane</keyword>
<dbReference type="InterPro" id="IPR049712">
    <property type="entry name" value="Poly_export"/>
</dbReference>
<evidence type="ECO:0000256" key="10">
    <source>
        <dbReference type="ARBA" id="ARBA00023114"/>
    </source>
</evidence>
<organism evidence="18 19">
    <name type="scientific">Bordetella genomosp. 4</name>
    <dbReference type="NCBI Taxonomy" id="463044"/>
    <lineage>
        <taxon>Bacteria</taxon>
        <taxon>Pseudomonadati</taxon>
        <taxon>Pseudomonadota</taxon>
        <taxon>Betaproteobacteria</taxon>
        <taxon>Burkholderiales</taxon>
        <taxon>Alcaligenaceae</taxon>
        <taxon>Bordetella</taxon>
    </lineage>
</organism>
<dbReference type="RefSeq" id="WP_094838093.1">
    <property type="nucleotide sequence ID" value="NZ_NEVQ01000013.1"/>
</dbReference>
<keyword evidence="8" id="KW-0625">Polysaccharide transport</keyword>
<dbReference type="Proteomes" id="UP000216885">
    <property type="component" value="Unassembled WGS sequence"/>
</dbReference>
<evidence type="ECO:0000256" key="13">
    <source>
        <dbReference type="ARBA" id="ARBA00023237"/>
    </source>
</evidence>
<keyword evidence="19" id="KW-1185">Reference proteome</keyword>
<comment type="similarity">
    <text evidence="2">Belongs to the BexD/CtrA/VexA family.</text>
</comment>
<evidence type="ECO:0000256" key="6">
    <source>
        <dbReference type="ARBA" id="ARBA00022692"/>
    </source>
</evidence>
<sequence length="351" mass="37205">MLVLLSGCAGGILSGAGPRMTTIVSTNVEDRTIPYELIELGPETIAAYARPIDEPIAPTVSPTKAYEIRLVPGDVLQVMIADIGEQNAMFAPLATGGTKFEARVDSAGKISLPYAGRFSVSGKTPEGVASEIRGRLRNVATDPQVMVSLLGDVSGSVLVAGAVKQPGRFSALQGPLTLLDAINLAGGPVLEPHLVDVTVRNGKDAQVYSYQSLLNGLNRPVSPRSEIVVSRSRKRFVAMGAVGQPGLHDLPSDQSSLLEVLGQAGWMDEAKADPHGVFVFRLSRKPGAAEATPEVFSLNMRDPAAIFLAKQFLVQPEDAVYVTNAAVYEWQKIITPIVQAIAAGRTLHNGF</sequence>
<evidence type="ECO:0000256" key="14">
    <source>
        <dbReference type="ARBA" id="ARBA00023288"/>
    </source>
</evidence>